<dbReference type="Proteomes" id="UP000321425">
    <property type="component" value="Unassembled WGS sequence"/>
</dbReference>
<gene>
    <name evidence="2" type="ORF">APU01nite_18720</name>
    <name evidence="3" type="ORF">SAMN04488100_1265</name>
</gene>
<dbReference type="AlphaFoldDB" id="A0A1H7VPR4"/>
<keyword evidence="1" id="KW-0472">Membrane</keyword>
<keyword evidence="1" id="KW-1133">Transmembrane helix</keyword>
<dbReference type="EMBL" id="BJUX01000024">
    <property type="protein sequence ID" value="GEK89833.1"/>
    <property type="molecule type" value="Genomic_DNA"/>
</dbReference>
<keyword evidence="1" id="KW-0812">Transmembrane</keyword>
<feature type="transmembrane region" description="Helical" evidence="1">
    <location>
        <begin position="98"/>
        <end position="115"/>
    </location>
</feature>
<dbReference type="STRING" id="426703.SAMN04488100_1265"/>
<evidence type="ECO:0000313" key="3">
    <source>
        <dbReference type="EMBL" id="SEM10787.1"/>
    </source>
</evidence>
<evidence type="ECO:0000313" key="2">
    <source>
        <dbReference type="EMBL" id="GEK89833.1"/>
    </source>
</evidence>
<feature type="transmembrane region" description="Helical" evidence="1">
    <location>
        <begin position="74"/>
        <end position="92"/>
    </location>
</feature>
<evidence type="ECO:0000256" key="1">
    <source>
        <dbReference type="SAM" id="Phobius"/>
    </source>
</evidence>
<dbReference type="RefSeq" id="WP_091488988.1">
    <property type="nucleotide sequence ID" value="NZ_BJUX01000024.1"/>
</dbReference>
<proteinExistence type="predicted"/>
<reference evidence="3 4" key="1">
    <citation type="submission" date="2016-10" db="EMBL/GenBank/DDBJ databases">
        <authorList>
            <person name="de Groot N.N."/>
        </authorList>
    </citation>
    <scope>NUCLEOTIDE SEQUENCE [LARGE SCALE GENOMIC DNA]</scope>
    <source>
        <strain evidence="3 4">DSM 19182</strain>
    </source>
</reference>
<keyword evidence="5" id="KW-1185">Reference proteome</keyword>
<name>A0A1H7VPR4_9LACT</name>
<protein>
    <submittedName>
        <fullName evidence="3">Uncharacterized protein</fullName>
    </submittedName>
</protein>
<sequence length="126" mass="14450">MAFILIRDTEVAASFIKFKIEINNEDVGKIAQGEEKEFTLPEEESVLQIKQFGSRSNKLVVNDGDYIEISNASWFFWEFVSLFILGIIVSSFEGPAVWTGYALVIVGYFVFNYFVESIKLTKRNKE</sequence>
<organism evidence="3 4">
    <name type="scientific">Alkalibacterium putridalgicola</name>
    <dbReference type="NCBI Taxonomy" id="426703"/>
    <lineage>
        <taxon>Bacteria</taxon>
        <taxon>Bacillati</taxon>
        <taxon>Bacillota</taxon>
        <taxon>Bacilli</taxon>
        <taxon>Lactobacillales</taxon>
        <taxon>Carnobacteriaceae</taxon>
        <taxon>Alkalibacterium</taxon>
    </lineage>
</organism>
<reference evidence="2 5" key="2">
    <citation type="submission" date="2019-07" db="EMBL/GenBank/DDBJ databases">
        <title>Whole genome shotgun sequence of Alkalibacterium putridalgicola NBRC 103243.</title>
        <authorList>
            <person name="Hosoyama A."/>
            <person name="Uohara A."/>
            <person name="Ohji S."/>
            <person name="Ichikawa N."/>
        </authorList>
    </citation>
    <scope>NUCLEOTIDE SEQUENCE [LARGE SCALE GENOMIC DNA]</scope>
    <source>
        <strain evidence="2 5">NBRC 103243</strain>
    </source>
</reference>
<evidence type="ECO:0000313" key="5">
    <source>
        <dbReference type="Proteomes" id="UP000321425"/>
    </source>
</evidence>
<dbReference type="Proteomes" id="UP000198548">
    <property type="component" value="Unassembled WGS sequence"/>
</dbReference>
<evidence type="ECO:0000313" key="4">
    <source>
        <dbReference type="Proteomes" id="UP000198548"/>
    </source>
</evidence>
<dbReference type="OrthoDB" id="2389766at2"/>
<dbReference type="EMBL" id="FOBL01000026">
    <property type="protein sequence ID" value="SEM10787.1"/>
    <property type="molecule type" value="Genomic_DNA"/>
</dbReference>
<accession>A0A1H7VPR4</accession>